<name>A0AAV5MVX9_9ROSI</name>
<dbReference type="AlphaFoldDB" id="A0AAV5MVX9"/>
<protein>
    <submittedName>
        <fullName evidence="1">Uncharacterized protein</fullName>
    </submittedName>
</protein>
<dbReference type="Proteomes" id="UP001054252">
    <property type="component" value="Unassembled WGS sequence"/>
</dbReference>
<dbReference type="EMBL" id="BPVZ01001866">
    <property type="protein sequence ID" value="GKV53767.1"/>
    <property type="molecule type" value="Genomic_DNA"/>
</dbReference>
<gene>
    <name evidence="1" type="ORF">SLEP1_g60282</name>
</gene>
<feature type="non-terminal residue" evidence="1">
    <location>
        <position position="1"/>
    </location>
</feature>
<evidence type="ECO:0000313" key="1">
    <source>
        <dbReference type="EMBL" id="GKV53767.1"/>
    </source>
</evidence>
<organism evidence="1 2">
    <name type="scientific">Rubroshorea leprosula</name>
    <dbReference type="NCBI Taxonomy" id="152421"/>
    <lineage>
        <taxon>Eukaryota</taxon>
        <taxon>Viridiplantae</taxon>
        <taxon>Streptophyta</taxon>
        <taxon>Embryophyta</taxon>
        <taxon>Tracheophyta</taxon>
        <taxon>Spermatophyta</taxon>
        <taxon>Magnoliopsida</taxon>
        <taxon>eudicotyledons</taxon>
        <taxon>Gunneridae</taxon>
        <taxon>Pentapetalae</taxon>
        <taxon>rosids</taxon>
        <taxon>malvids</taxon>
        <taxon>Malvales</taxon>
        <taxon>Dipterocarpaceae</taxon>
        <taxon>Rubroshorea</taxon>
    </lineage>
</organism>
<reference evidence="1 2" key="1">
    <citation type="journal article" date="2021" name="Commun. Biol.">
        <title>The genome of Shorea leprosula (Dipterocarpaceae) highlights the ecological relevance of drought in aseasonal tropical rainforests.</title>
        <authorList>
            <person name="Ng K.K.S."/>
            <person name="Kobayashi M.J."/>
            <person name="Fawcett J.A."/>
            <person name="Hatakeyama M."/>
            <person name="Paape T."/>
            <person name="Ng C.H."/>
            <person name="Ang C.C."/>
            <person name="Tnah L.H."/>
            <person name="Lee C.T."/>
            <person name="Nishiyama T."/>
            <person name="Sese J."/>
            <person name="O'Brien M.J."/>
            <person name="Copetti D."/>
            <person name="Mohd Noor M.I."/>
            <person name="Ong R.C."/>
            <person name="Putra M."/>
            <person name="Sireger I.Z."/>
            <person name="Indrioko S."/>
            <person name="Kosugi Y."/>
            <person name="Izuno A."/>
            <person name="Isagi Y."/>
            <person name="Lee S.L."/>
            <person name="Shimizu K.K."/>
        </authorList>
    </citation>
    <scope>NUCLEOTIDE SEQUENCE [LARGE SCALE GENOMIC DNA]</scope>
    <source>
        <strain evidence="1">214</strain>
    </source>
</reference>
<evidence type="ECO:0000313" key="2">
    <source>
        <dbReference type="Proteomes" id="UP001054252"/>
    </source>
</evidence>
<accession>A0AAV5MVX9</accession>
<keyword evidence="2" id="KW-1185">Reference proteome</keyword>
<proteinExistence type="predicted"/>
<sequence>TCYVNGIFVCWFATIVKSGELQKSFVIDPVGLYSIAG</sequence>
<comment type="caution">
    <text evidence="1">The sequence shown here is derived from an EMBL/GenBank/DDBJ whole genome shotgun (WGS) entry which is preliminary data.</text>
</comment>